<evidence type="ECO:0000256" key="1">
    <source>
        <dbReference type="SAM" id="MobiDB-lite"/>
    </source>
</evidence>
<evidence type="ECO:0000313" key="3">
    <source>
        <dbReference type="Proteomes" id="UP000886998"/>
    </source>
</evidence>
<dbReference type="EMBL" id="BMAV01022692">
    <property type="protein sequence ID" value="GFY77892.1"/>
    <property type="molecule type" value="Genomic_DNA"/>
</dbReference>
<dbReference type="AlphaFoldDB" id="A0A8X6YU02"/>
<keyword evidence="3" id="KW-1185">Reference proteome</keyword>
<organism evidence="2 3">
    <name type="scientific">Trichonephila inaurata madagascariensis</name>
    <dbReference type="NCBI Taxonomy" id="2747483"/>
    <lineage>
        <taxon>Eukaryota</taxon>
        <taxon>Metazoa</taxon>
        <taxon>Ecdysozoa</taxon>
        <taxon>Arthropoda</taxon>
        <taxon>Chelicerata</taxon>
        <taxon>Arachnida</taxon>
        <taxon>Araneae</taxon>
        <taxon>Araneomorphae</taxon>
        <taxon>Entelegynae</taxon>
        <taxon>Araneoidea</taxon>
        <taxon>Nephilidae</taxon>
        <taxon>Trichonephila</taxon>
        <taxon>Trichonephila inaurata</taxon>
    </lineage>
</organism>
<reference evidence="2" key="1">
    <citation type="submission" date="2020-08" db="EMBL/GenBank/DDBJ databases">
        <title>Multicomponent nature underlies the extraordinary mechanical properties of spider dragline silk.</title>
        <authorList>
            <person name="Kono N."/>
            <person name="Nakamura H."/>
            <person name="Mori M."/>
            <person name="Yoshida Y."/>
            <person name="Ohtoshi R."/>
            <person name="Malay A.D."/>
            <person name="Moran D.A.P."/>
            <person name="Tomita M."/>
            <person name="Numata K."/>
            <person name="Arakawa K."/>
        </authorList>
    </citation>
    <scope>NUCLEOTIDE SEQUENCE</scope>
</reference>
<comment type="caution">
    <text evidence="2">The sequence shown here is derived from an EMBL/GenBank/DDBJ whole genome shotgun (WGS) entry which is preliminary data.</text>
</comment>
<sequence>MCISYRCKGWSVRVASSAMGFILAGRDLNGDSFFRTNWQCVRMALLAEDKTGTSRTILLFMLPPVPMPDTVSAIANNRNPPEVTEDSSPSSSFTASFAGESVDFAVLMDPVLH</sequence>
<name>A0A8X6YU02_9ARAC</name>
<protein>
    <submittedName>
        <fullName evidence="2">Uncharacterized protein</fullName>
    </submittedName>
</protein>
<dbReference type="Proteomes" id="UP000886998">
    <property type="component" value="Unassembled WGS sequence"/>
</dbReference>
<gene>
    <name evidence="2" type="ORF">TNIN_119041</name>
</gene>
<evidence type="ECO:0000313" key="2">
    <source>
        <dbReference type="EMBL" id="GFY77892.1"/>
    </source>
</evidence>
<accession>A0A8X6YU02</accession>
<proteinExistence type="predicted"/>
<feature type="region of interest" description="Disordered" evidence="1">
    <location>
        <begin position="74"/>
        <end position="94"/>
    </location>
</feature>